<dbReference type="InterPro" id="IPR020084">
    <property type="entry name" value="NUDIX_hydrolase_CS"/>
</dbReference>
<evidence type="ECO:0000259" key="5">
    <source>
        <dbReference type="PROSITE" id="PS51462"/>
    </source>
</evidence>
<dbReference type="EMBL" id="AGBF01000012">
    <property type="protein sequence ID" value="EGX60581.1"/>
    <property type="molecule type" value="Genomic_DNA"/>
</dbReference>
<dbReference type="InterPro" id="IPR000086">
    <property type="entry name" value="NUDIX_hydrolase_dom"/>
</dbReference>
<evidence type="ECO:0000256" key="2">
    <source>
        <dbReference type="ARBA" id="ARBA00005582"/>
    </source>
</evidence>
<dbReference type="Proteomes" id="UP000004217">
    <property type="component" value="Unassembled WGS sequence"/>
</dbReference>
<dbReference type="GO" id="GO:0016787">
    <property type="term" value="F:hydrolase activity"/>
    <property type="evidence" value="ECO:0007669"/>
    <property type="project" value="UniProtKB-KW"/>
</dbReference>
<dbReference type="PANTHER" id="PTHR43046">
    <property type="entry name" value="GDP-MANNOSE MANNOSYL HYDROLASE"/>
    <property type="match status" value="1"/>
</dbReference>
<reference evidence="6 7" key="1">
    <citation type="submission" date="2011-08" db="EMBL/GenBank/DDBJ databases">
        <authorList>
            <person name="Lin Y."/>
            <person name="Hao X."/>
            <person name="Johnstone L."/>
            <person name="Miller S.J."/>
            <person name="Wei G."/>
            <person name="Rensing C."/>
        </authorList>
    </citation>
    <scope>NUCLEOTIDE SEQUENCE [LARGE SCALE GENOMIC DNA]</scope>
    <source>
        <strain evidence="6 7">K42</strain>
    </source>
</reference>
<dbReference type="AlphaFoldDB" id="G2G740"/>
<sequence length="149" mass="16207">MAPAPARPTQSAAAVVRDAEDRVLIVKPGYKDGWNLPGGGVDEGETPSQAAARELREEVGVEQVIGRLLVSAYIQSEAGAHIYWVFDGGVISEEQKSGIRLQESELVDYRFKRAEEIGPDEIPPAVRAVWDRALQALRDGTALSLEVVR</sequence>
<evidence type="ECO:0000256" key="1">
    <source>
        <dbReference type="ARBA" id="ARBA00001946"/>
    </source>
</evidence>
<dbReference type="CDD" id="cd18876">
    <property type="entry name" value="NUDIX_Hydrolase"/>
    <property type="match status" value="1"/>
</dbReference>
<dbReference type="RefSeq" id="WP_007492571.1">
    <property type="nucleotide sequence ID" value="NZ_AGBF01000012.1"/>
</dbReference>
<dbReference type="Gene3D" id="3.90.79.10">
    <property type="entry name" value="Nucleoside Triphosphate Pyrophosphohydrolase"/>
    <property type="match status" value="1"/>
</dbReference>
<proteinExistence type="inferred from homology"/>
<name>G2G740_9ACTN</name>
<evidence type="ECO:0000313" key="6">
    <source>
        <dbReference type="EMBL" id="EGX60581.1"/>
    </source>
</evidence>
<dbReference type="InterPro" id="IPR015797">
    <property type="entry name" value="NUDIX_hydrolase-like_dom_sf"/>
</dbReference>
<evidence type="ECO:0000256" key="4">
    <source>
        <dbReference type="RuleBase" id="RU003476"/>
    </source>
</evidence>
<comment type="similarity">
    <text evidence="2 4">Belongs to the Nudix hydrolase family.</text>
</comment>
<evidence type="ECO:0000313" key="7">
    <source>
        <dbReference type="Proteomes" id="UP000004217"/>
    </source>
</evidence>
<gene>
    <name evidence="6" type="ORF">SZN_06511</name>
</gene>
<protein>
    <submittedName>
        <fullName evidence="6">NUDIX hydrolase</fullName>
    </submittedName>
</protein>
<evidence type="ECO:0000256" key="3">
    <source>
        <dbReference type="ARBA" id="ARBA00022801"/>
    </source>
</evidence>
<dbReference type="PRINTS" id="PR00502">
    <property type="entry name" value="NUDIXFAMILY"/>
</dbReference>
<dbReference type="PROSITE" id="PS51462">
    <property type="entry name" value="NUDIX"/>
    <property type="match status" value="1"/>
</dbReference>
<keyword evidence="3 4" id="KW-0378">Hydrolase</keyword>
<feature type="domain" description="Nudix hydrolase" evidence="5">
    <location>
        <begin position="5"/>
        <end position="138"/>
    </location>
</feature>
<organism evidence="6 7">
    <name type="scientific">Streptomyces zinciresistens K42</name>
    <dbReference type="NCBI Taxonomy" id="700597"/>
    <lineage>
        <taxon>Bacteria</taxon>
        <taxon>Bacillati</taxon>
        <taxon>Actinomycetota</taxon>
        <taxon>Actinomycetes</taxon>
        <taxon>Kitasatosporales</taxon>
        <taxon>Streptomycetaceae</taxon>
        <taxon>Streptomyces</taxon>
    </lineage>
</organism>
<accession>G2G740</accession>
<dbReference type="Pfam" id="PF00293">
    <property type="entry name" value="NUDIX"/>
    <property type="match status" value="1"/>
</dbReference>
<dbReference type="OrthoDB" id="4247482at2"/>
<comment type="caution">
    <text evidence="6">The sequence shown here is derived from an EMBL/GenBank/DDBJ whole genome shotgun (WGS) entry which is preliminary data.</text>
</comment>
<dbReference type="PANTHER" id="PTHR43046:SF14">
    <property type="entry name" value="MUTT_NUDIX FAMILY PROTEIN"/>
    <property type="match status" value="1"/>
</dbReference>
<dbReference type="SUPFAM" id="SSF55811">
    <property type="entry name" value="Nudix"/>
    <property type="match status" value="1"/>
</dbReference>
<dbReference type="InterPro" id="IPR020476">
    <property type="entry name" value="Nudix_hydrolase"/>
</dbReference>
<dbReference type="PATRIC" id="fig|700597.3.peg.1264"/>
<keyword evidence="7" id="KW-1185">Reference proteome</keyword>
<comment type="cofactor">
    <cofactor evidence="1">
        <name>Mg(2+)</name>
        <dbReference type="ChEBI" id="CHEBI:18420"/>
    </cofactor>
</comment>
<dbReference type="PROSITE" id="PS00893">
    <property type="entry name" value="NUDIX_BOX"/>
    <property type="match status" value="1"/>
</dbReference>